<dbReference type="Pfam" id="PF00406">
    <property type="entry name" value="ADK"/>
    <property type="match status" value="1"/>
</dbReference>
<dbReference type="GO" id="GO:0005524">
    <property type="term" value="F:ATP binding"/>
    <property type="evidence" value="ECO:0007669"/>
    <property type="project" value="InterPro"/>
</dbReference>
<dbReference type="InterPro" id="IPR027417">
    <property type="entry name" value="P-loop_NTPase"/>
</dbReference>
<evidence type="ECO:0008006" key="5">
    <source>
        <dbReference type="Google" id="ProtNLM"/>
    </source>
</evidence>
<feature type="non-terminal residue" evidence="4">
    <location>
        <position position="80"/>
    </location>
</feature>
<proteinExistence type="predicted"/>
<dbReference type="GO" id="GO:0019205">
    <property type="term" value="F:nucleobase-containing compound kinase activity"/>
    <property type="evidence" value="ECO:0007669"/>
    <property type="project" value="InterPro"/>
</dbReference>
<sequence>MMRIVLLGAPGSGKGTQARLMAEKYRVPQISSGEILRRAVAEKTELGRKVESIMKGGDLVSDDLVIDAVTDQLRSSECKR</sequence>
<dbReference type="GO" id="GO:0006139">
    <property type="term" value="P:nucleobase-containing compound metabolic process"/>
    <property type="evidence" value="ECO:0007669"/>
    <property type="project" value="InterPro"/>
</dbReference>
<keyword evidence="2" id="KW-0547">Nucleotide-binding</keyword>
<protein>
    <recommendedName>
        <fullName evidence="5">Adenylate kinase active site lid domain-containing protein</fullName>
    </recommendedName>
</protein>
<gene>
    <name evidence="4" type="ORF">METZ01_LOCUS94272</name>
</gene>
<dbReference type="InterPro" id="IPR000850">
    <property type="entry name" value="Adenylat/UMP-CMP_kin"/>
</dbReference>
<reference evidence="4" key="1">
    <citation type="submission" date="2018-05" db="EMBL/GenBank/DDBJ databases">
        <authorList>
            <person name="Lanie J.A."/>
            <person name="Ng W.-L."/>
            <person name="Kazmierczak K.M."/>
            <person name="Andrzejewski T.M."/>
            <person name="Davidsen T.M."/>
            <person name="Wayne K.J."/>
            <person name="Tettelin H."/>
            <person name="Glass J.I."/>
            <person name="Rusch D."/>
            <person name="Podicherti R."/>
            <person name="Tsui H.-C.T."/>
            <person name="Winkler M.E."/>
        </authorList>
    </citation>
    <scope>NUCLEOTIDE SEQUENCE</scope>
</reference>
<dbReference type="AlphaFoldDB" id="A0A381VNU1"/>
<keyword evidence="3" id="KW-0418">Kinase</keyword>
<dbReference type="SUPFAM" id="SSF52540">
    <property type="entry name" value="P-loop containing nucleoside triphosphate hydrolases"/>
    <property type="match status" value="1"/>
</dbReference>
<evidence type="ECO:0000313" key="4">
    <source>
        <dbReference type="EMBL" id="SVA41418.1"/>
    </source>
</evidence>
<accession>A0A381VNU1</accession>
<name>A0A381VNU1_9ZZZZ</name>
<dbReference type="EMBL" id="UINC01009232">
    <property type="protein sequence ID" value="SVA41418.1"/>
    <property type="molecule type" value="Genomic_DNA"/>
</dbReference>
<dbReference type="PANTHER" id="PTHR23359">
    <property type="entry name" value="NUCLEOTIDE KINASE"/>
    <property type="match status" value="1"/>
</dbReference>
<dbReference type="CDD" id="cd01428">
    <property type="entry name" value="ADK"/>
    <property type="match status" value="1"/>
</dbReference>
<dbReference type="Gene3D" id="3.40.50.300">
    <property type="entry name" value="P-loop containing nucleotide triphosphate hydrolases"/>
    <property type="match status" value="1"/>
</dbReference>
<keyword evidence="1" id="KW-0808">Transferase</keyword>
<evidence type="ECO:0000256" key="3">
    <source>
        <dbReference type="ARBA" id="ARBA00022777"/>
    </source>
</evidence>
<evidence type="ECO:0000256" key="1">
    <source>
        <dbReference type="ARBA" id="ARBA00022679"/>
    </source>
</evidence>
<organism evidence="4">
    <name type="scientific">marine metagenome</name>
    <dbReference type="NCBI Taxonomy" id="408172"/>
    <lineage>
        <taxon>unclassified sequences</taxon>
        <taxon>metagenomes</taxon>
        <taxon>ecological metagenomes</taxon>
    </lineage>
</organism>
<evidence type="ECO:0000256" key="2">
    <source>
        <dbReference type="ARBA" id="ARBA00022741"/>
    </source>
</evidence>
<dbReference type="PRINTS" id="PR00094">
    <property type="entry name" value="ADENYLTKNASE"/>
</dbReference>